<dbReference type="PANTHER" id="PTHR21310">
    <property type="entry name" value="AMINOGLYCOSIDE PHOSPHOTRANSFERASE-RELATED-RELATED"/>
    <property type="match status" value="1"/>
</dbReference>
<dbReference type="Gene3D" id="3.30.200.20">
    <property type="entry name" value="Phosphorylase Kinase, domain 1"/>
    <property type="match status" value="1"/>
</dbReference>
<dbReference type="GO" id="GO:0034071">
    <property type="term" value="F:aminoglycoside phosphotransferase activity"/>
    <property type="evidence" value="ECO:0007669"/>
    <property type="project" value="UniProtKB-EC"/>
</dbReference>
<evidence type="ECO:0000256" key="4">
    <source>
        <dbReference type="ARBA" id="ARBA00011931"/>
    </source>
</evidence>
<dbReference type="SUPFAM" id="SSF55729">
    <property type="entry name" value="Acyl-CoA N-acyltransferases (Nat)"/>
    <property type="match status" value="1"/>
</dbReference>
<dbReference type="EMBL" id="LDPR01000001">
    <property type="protein sequence ID" value="KLO39101.1"/>
    <property type="molecule type" value="Genomic_DNA"/>
</dbReference>
<evidence type="ECO:0000256" key="3">
    <source>
        <dbReference type="ARBA" id="ARBA00008487"/>
    </source>
</evidence>
<evidence type="ECO:0000313" key="8">
    <source>
        <dbReference type="EMBL" id="KLO39101.1"/>
    </source>
</evidence>
<dbReference type="GO" id="GO:0016747">
    <property type="term" value="F:acyltransferase activity, transferring groups other than amino-acyl groups"/>
    <property type="evidence" value="ECO:0007669"/>
    <property type="project" value="InterPro"/>
</dbReference>
<evidence type="ECO:0000256" key="1">
    <source>
        <dbReference type="ARBA" id="ARBA00001735"/>
    </source>
</evidence>
<evidence type="ECO:0000259" key="7">
    <source>
        <dbReference type="PROSITE" id="PS51186"/>
    </source>
</evidence>
<dbReference type="PATRIC" id="fig|29311.18.peg.384"/>
<dbReference type="STRING" id="1202450.B586_17230"/>
<keyword evidence="8" id="KW-0808">Transferase</keyword>
<dbReference type="CDD" id="cd05155">
    <property type="entry name" value="APH_ChoK_like_1"/>
    <property type="match status" value="1"/>
</dbReference>
<reference evidence="8 9" key="1">
    <citation type="submission" date="2015-05" db="EMBL/GenBank/DDBJ databases">
        <title>Genome sequence of Mycobacterium haemophilum.</title>
        <authorList>
            <person name="Greninger A.L."/>
            <person name="Cunningham G."/>
            <person name="Miller S."/>
        </authorList>
    </citation>
    <scope>NUCLEOTIDE SEQUENCE [LARGE SCALE GENOMIC DNA]</scope>
    <source>
        <strain evidence="9">UC1</strain>
    </source>
</reference>
<dbReference type="Pfam" id="PF01636">
    <property type="entry name" value="APH"/>
    <property type="match status" value="1"/>
</dbReference>
<evidence type="ECO:0000313" key="9">
    <source>
        <dbReference type="Proteomes" id="UP000036334"/>
    </source>
</evidence>
<dbReference type="Gene3D" id="3.90.1200.10">
    <property type="match status" value="1"/>
</dbReference>
<dbReference type="InterPro" id="IPR051678">
    <property type="entry name" value="AGP_Transferase"/>
</dbReference>
<keyword evidence="9" id="KW-1185">Reference proteome</keyword>
<evidence type="ECO:0000256" key="5">
    <source>
        <dbReference type="ARBA" id="ARBA00014467"/>
    </source>
</evidence>
<dbReference type="AlphaFoldDB" id="A0A0I9UV04"/>
<accession>A0A0I9UV04</accession>
<proteinExistence type="inferred from homology"/>
<dbReference type="Pfam" id="PF13302">
    <property type="entry name" value="Acetyltransf_3"/>
    <property type="match status" value="1"/>
</dbReference>
<name>A0A0I9UV04_9MYCO</name>
<dbReference type="EC" id="2.7.1.190" evidence="4"/>
<dbReference type="InterPro" id="IPR002575">
    <property type="entry name" value="Aminoglycoside_PTrfase"/>
</dbReference>
<comment type="function">
    <text evidence="2">Involved in resistance to gentamicin, tobramycin, and kanamycin. Tobramycin and kanamycin resistance is due to the ACC activity, specified by N-terminal region. The C-terminal region is a kinase that phosphorylates several 4,6-disubstituted aminoglycosides.</text>
</comment>
<dbReference type="Proteomes" id="UP000036334">
    <property type="component" value="Unassembled WGS sequence"/>
</dbReference>
<dbReference type="InterPro" id="IPR000182">
    <property type="entry name" value="GNAT_dom"/>
</dbReference>
<keyword evidence="6" id="KW-0511">Multifunctional enzyme</keyword>
<dbReference type="RefSeq" id="WP_047313295.1">
    <property type="nucleotide sequence ID" value="NZ_LDPQ01000001.1"/>
</dbReference>
<sequence length="480" mass="52591">MCDKELSDGTVTLSPLRLDDVEAQLAGEDDRLVRWLTGGPATRRDVEAYIRHCREQWVTDGPLRSFGIRIRAGATLVGTVDLRFEGEGLGSGQVNVAYGLYPAWRGHGLATRAVDLVCRYATEHGATEAVVKVEPENAASAKVALRAGFAFVRQIREQSGTVFDRYERVLWSSPGTEDDALGGGKMHADEVHIDEHLVRRLLCMQFPRWAHLPVARVRSAGTDNAMYRLGEDMAVRIPRIHWAVESLQSEQRWLPWIAAQLSVDSPVPVGRGTATDEFGWPWSVCRWVPGENPTVGELAEPGPLARDLACFITILRAIDPTDGPTARRGAPLAEMDEEVRAALVALDGLIDTGAATAAWAEALRVPPYPGPAMWFHGDLSRFNILTARGRLTGVIDFGLMGVGDPSVDLIVAWNTLSAPAREQFRTAVHADDDSWARGRGRALAIALIALPYYQDTNPFLAASARHAIREILADFQARLV</sequence>
<dbReference type="InterPro" id="IPR016181">
    <property type="entry name" value="Acyl_CoA_acyltransferase"/>
</dbReference>
<dbReference type="PROSITE" id="PS51186">
    <property type="entry name" value="GNAT"/>
    <property type="match status" value="1"/>
</dbReference>
<dbReference type="Gene3D" id="3.40.630.30">
    <property type="match status" value="1"/>
</dbReference>
<dbReference type="PANTHER" id="PTHR21310:SF42">
    <property type="entry name" value="BIFUNCTIONAL AAC_APH"/>
    <property type="match status" value="1"/>
</dbReference>
<gene>
    <name evidence="8" type="ORF">ABH38_01765</name>
</gene>
<comment type="catalytic activity">
    <reaction evidence="1">
        <text>a gentamycin + GTP = a gentamycin 2''-phosphate + GDP + H(+)</text>
        <dbReference type="Rhea" id="RHEA:48872"/>
        <dbReference type="ChEBI" id="CHEBI:15378"/>
        <dbReference type="ChEBI" id="CHEBI:37565"/>
        <dbReference type="ChEBI" id="CHEBI:58189"/>
        <dbReference type="ChEBI" id="CHEBI:90218"/>
        <dbReference type="ChEBI" id="CHEBI:90219"/>
        <dbReference type="EC" id="2.7.1.190"/>
    </reaction>
</comment>
<dbReference type="OrthoDB" id="9797603at2"/>
<dbReference type="SUPFAM" id="SSF56112">
    <property type="entry name" value="Protein kinase-like (PK-like)"/>
    <property type="match status" value="1"/>
</dbReference>
<organism evidence="8 9">
    <name type="scientific">Mycobacterium haemophilum</name>
    <dbReference type="NCBI Taxonomy" id="29311"/>
    <lineage>
        <taxon>Bacteria</taxon>
        <taxon>Bacillati</taxon>
        <taxon>Actinomycetota</taxon>
        <taxon>Actinomycetes</taxon>
        <taxon>Mycobacteriales</taxon>
        <taxon>Mycobacteriaceae</taxon>
        <taxon>Mycobacterium</taxon>
    </lineage>
</organism>
<feature type="domain" description="N-acetyltransferase" evidence="7">
    <location>
        <begin position="11"/>
        <end position="172"/>
    </location>
</feature>
<comment type="caution">
    <text evidence="8">The sequence shown here is derived from an EMBL/GenBank/DDBJ whole genome shotgun (WGS) entry which is preliminary data.</text>
</comment>
<evidence type="ECO:0000256" key="6">
    <source>
        <dbReference type="ARBA" id="ARBA00023268"/>
    </source>
</evidence>
<comment type="similarity">
    <text evidence="3">In the C-terminal section; belongs to the aminoglycoside phosphotransferase family.</text>
</comment>
<protein>
    <recommendedName>
        <fullName evidence="5">Bifunctional AAC/APH</fullName>
        <ecNumber evidence="4">2.7.1.190</ecNumber>
    </recommendedName>
</protein>
<evidence type="ECO:0000256" key="2">
    <source>
        <dbReference type="ARBA" id="ARBA00002498"/>
    </source>
</evidence>
<dbReference type="CDD" id="cd04301">
    <property type="entry name" value="NAT_SF"/>
    <property type="match status" value="1"/>
</dbReference>
<dbReference type="InterPro" id="IPR011009">
    <property type="entry name" value="Kinase-like_dom_sf"/>
</dbReference>